<evidence type="ECO:0000256" key="9">
    <source>
        <dbReference type="ARBA" id="ARBA00039995"/>
    </source>
</evidence>
<sequence>MGYREMYERWLTFDEETRKELTGLDEREIEDRFYRELEFGTGGLRGVIGAGTNRMNIYTVRKATQGLANYILKKGIGNPSVALAYDSRRYSDVFAKEAALVLNANGIKTYIYKELRPTPMLSFVVRRLNLTAGIVITASHNPKEYNGYKVYWSDGGQITEEHAKGILKEITSVDYGDIKTIDFERASMDGLYNYIEDEVEEDYIDLVKGLTINKSLIDKMADEIKIIYTPLHGTGNVPVRRVLKELGYKHVSVVKEQEMPDPNFSTVKYPNPEEHEVFTIALEMAKRDGADLILGTDPDCDRVGVVVKNNEGEYVVLTGNQTGALLTYYMLSQLKELNKMPENPVVVKTIVTTELARRICDDFGVEIIDVLTGFKYIGEKIKEFEERGDKNFIVGFEESYGYLAGTFVRDKDGVIASSLICEMAAYYKSRGMSLYDGIMELYERYGYFREDLKSITLKGIEGSEKIKAIMEDLRNNTPKELAGYRVVKVKDYKVGLEKDLLSGDKADINLPKSNVIQLILEDGSIVTARPSGTEPKIKFYFATIGRDMKDSSDKIENMKKEILRITE</sequence>
<evidence type="ECO:0000256" key="1">
    <source>
        <dbReference type="ARBA" id="ARBA00001946"/>
    </source>
</evidence>
<dbReference type="PROSITE" id="PS00710">
    <property type="entry name" value="PGM_PMM"/>
    <property type="match status" value="1"/>
</dbReference>
<evidence type="ECO:0000256" key="4">
    <source>
        <dbReference type="ARBA" id="ARBA00010231"/>
    </source>
</evidence>
<protein>
    <recommendedName>
        <fullName evidence="9">Phosphoglucomutase</fullName>
    </recommendedName>
    <alternativeName>
        <fullName evidence="11">Alpha-phosphoglucomutase</fullName>
    </alternativeName>
    <alternativeName>
        <fullName evidence="10">Glucose phosphomutase</fullName>
    </alternativeName>
</protein>
<dbReference type="InterPro" id="IPR005844">
    <property type="entry name" value="A-D-PHexomutase_a/b/a-I"/>
</dbReference>
<dbReference type="PANTHER" id="PTHR45745">
    <property type="entry name" value="PHOSPHOMANNOMUTASE 45A"/>
    <property type="match status" value="1"/>
</dbReference>
<comment type="caution">
    <text evidence="16">The sequence shown here is derived from an EMBL/GenBank/DDBJ whole genome shotgun (WGS) entry which is preliminary data.</text>
</comment>
<proteinExistence type="inferred from homology"/>
<dbReference type="Proteomes" id="UP000295325">
    <property type="component" value="Unassembled WGS sequence"/>
</dbReference>
<dbReference type="InterPro" id="IPR005841">
    <property type="entry name" value="Alpha-D-phosphohexomutase_SF"/>
</dbReference>
<dbReference type="PRINTS" id="PR00509">
    <property type="entry name" value="PGMPMM"/>
</dbReference>
<evidence type="ECO:0000256" key="6">
    <source>
        <dbReference type="ARBA" id="ARBA00022723"/>
    </source>
</evidence>
<evidence type="ECO:0000256" key="11">
    <source>
        <dbReference type="ARBA" id="ARBA00041467"/>
    </source>
</evidence>
<evidence type="ECO:0000313" key="16">
    <source>
        <dbReference type="EMBL" id="TDT52006.1"/>
    </source>
</evidence>
<evidence type="ECO:0000313" key="17">
    <source>
        <dbReference type="Proteomes" id="UP000295325"/>
    </source>
</evidence>
<evidence type="ECO:0000256" key="8">
    <source>
        <dbReference type="ARBA" id="ARBA00023235"/>
    </source>
</evidence>
<evidence type="ECO:0000256" key="5">
    <source>
        <dbReference type="ARBA" id="ARBA00022553"/>
    </source>
</evidence>
<dbReference type="InterPro" id="IPR016055">
    <property type="entry name" value="A-D-PHexomutase_a/b/a-I/II/III"/>
</dbReference>
<evidence type="ECO:0000256" key="2">
    <source>
        <dbReference type="ARBA" id="ARBA00005164"/>
    </source>
</evidence>
<dbReference type="Pfam" id="PF02880">
    <property type="entry name" value="PGM_PMM_III"/>
    <property type="match status" value="1"/>
</dbReference>
<evidence type="ECO:0000256" key="3">
    <source>
        <dbReference type="ARBA" id="ARBA00005189"/>
    </source>
</evidence>
<comment type="cofactor">
    <cofactor evidence="1">
        <name>Mg(2+)</name>
        <dbReference type="ChEBI" id="CHEBI:18420"/>
    </cofactor>
</comment>
<dbReference type="GO" id="GO:0005975">
    <property type="term" value="P:carbohydrate metabolic process"/>
    <property type="evidence" value="ECO:0007669"/>
    <property type="project" value="InterPro"/>
</dbReference>
<dbReference type="Pfam" id="PF02878">
    <property type="entry name" value="PGM_PMM_I"/>
    <property type="match status" value="1"/>
</dbReference>
<evidence type="ECO:0000256" key="12">
    <source>
        <dbReference type="RuleBase" id="RU004326"/>
    </source>
</evidence>
<dbReference type="Gene3D" id="3.30.310.50">
    <property type="entry name" value="Alpha-D-phosphohexomutase, C-terminal domain"/>
    <property type="match status" value="1"/>
</dbReference>
<keyword evidence="5" id="KW-0597">Phosphoprotein</keyword>
<dbReference type="AlphaFoldDB" id="A0A4R7KBZ6"/>
<dbReference type="PANTHER" id="PTHR45745:SF1">
    <property type="entry name" value="PHOSPHOGLUCOMUTASE 2B-RELATED"/>
    <property type="match status" value="1"/>
</dbReference>
<dbReference type="RefSeq" id="WP_133628531.1">
    <property type="nucleotide sequence ID" value="NZ_SOAZ01000015.1"/>
</dbReference>
<dbReference type="GO" id="GO:0000287">
    <property type="term" value="F:magnesium ion binding"/>
    <property type="evidence" value="ECO:0007669"/>
    <property type="project" value="InterPro"/>
</dbReference>
<dbReference type="EMBL" id="SOAZ01000015">
    <property type="protein sequence ID" value="TDT52006.1"/>
    <property type="molecule type" value="Genomic_DNA"/>
</dbReference>
<reference evidence="16 17" key="1">
    <citation type="submission" date="2019-03" db="EMBL/GenBank/DDBJ databases">
        <title>Genomic Encyclopedia of Type Strains, Phase IV (KMG-IV): sequencing the most valuable type-strain genomes for metagenomic binning, comparative biology and taxonomic classification.</title>
        <authorList>
            <person name="Goeker M."/>
        </authorList>
    </citation>
    <scope>NUCLEOTIDE SEQUENCE [LARGE SCALE GENOMIC DNA]</scope>
    <source>
        <strain evidence="16 17">DSM 24455</strain>
    </source>
</reference>
<comment type="pathway">
    <text evidence="2">Glycolipid metabolism; diglucosyl-diacylglycerol biosynthesis.</text>
</comment>
<evidence type="ECO:0000259" key="13">
    <source>
        <dbReference type="Pfam" id="PF02878"/>
    </source>
</evidence>
<dbReference type="InterPro" id="IPR016066">
    <property type="entry name" value="A-D-PHexomutase_CS"/>
</dbReference>
<keyword evidence="8" id="KW-0413">Isomerase</keyword>
<evidence type="ECO:0000259" key="15">
    <source>
        <dbReference type="Pfam" id="PF02880"/>
    </source>
</evidence>
<comment type="pathway">
    <text evidence="3">Lipid metabolism.</text>
</comment>
<dbReference type="InterPro" id="IPR005845">
    <property type="entry name" value="A-D-PHexomutase_a/b/a-II"/>
</dbReference>
<evidence type="ECO:0000256" key="10">
    <source>
        <dbReference type="ARBA" id="ARBA00041398"/>
    </source>
</evidence>
<dbReference type="InterPro" id="IPR036900">
    <property type="entry name" value="A-D-PHexomutase_C_sf"/>
</dbReference>
<keyword evidence="17" id="KW-1185">Reference proteome</keyword>
<keyword evidence="6 12" id="KW-0479">Metal-binding</keyword>
<dbReference type="SUPFAM" id="SSF53738">
    <property type="entry name" value="Phosphoglucomutase, first 3 domains"/>
    <property type="match status" value="3"/>
</dbReference>
<keyword evidence="7 12" id="KW-0460">Magnesium</keyword>
<comment type="similarity">
    <text evidence="4 12">Belongs to the phosphohexose mutase family.</text>
</comment>
<dbReference type="InterPro" id="IPR005846">
    <property type="entry name" value="A-D-PHexomutase_a/b/a-III"/>
</dbReference>
<name>A0A4R7KBZ6_9CLOT</name>
<feature type="domain" description="Alpha-D-phosphohexomutase alpha/beta/alpha" evidence="15">
    <location>
        <begin position="319"/>
        <end position="445"/>
    </location>
</feature>
<dbReference type="GO" id="GO:0006166">
    <property type="term" value="P:purine ribonucleoside salvage"/>
    <property type="evidence" value="ECO:0007669"/>
    <property type="project" value="TreeGrafter"/>
</dbReference>
<dbReference type="GO" id="GO:0008973">
    <property type="term" value="F:phosphopentomutase activity"/>
    <property type="evidence" value="ECO:0007669"/>
    <property type="project" value="TreeGrafter"/>
</dbReference>
<dbReference type="OrthoDB" id="9806956at2"/>
<dbReference type="Pfam" id="PF02879">
    <property type="entry name" value="PGM_PMM_II"/>
    <property type="match status" value="1"/>
</dbReference>
<organism evidence="16 17">
    <name type="scientific">Fonticella tunisiensis</name>
    <dbReference type="NCBI Taxonomy" id="1096341"/>
    <lineage>
        <taxon>Bacteria</taxon>
        <taxon>Bacillati</taxon>
        <taxon>Bacillota</taxon>
        <taxon>Clostridia</taxon>
        <taxon>Eubacteriales</taxon>
        <taxon>Clostridiaceae</taxon>
        <taxon>Fonticella</taxon>
    </lineage>
</organism>
<feature type="domain" description="Alpha-D-phosphohexomutase alpha/beta/alpha" evidence="14">
    <location>
        <begin position="202"/>
        <end position="309"/>
    </location>
</feature>
<gene>
    <name evidence="16" type="ORF">EDD71_11537</name>
</gene>
<dbReference type="Gene3D" id="3.40.120.10">
    <property type="entry name" value="Alpha-D-Glucose-1,6-Bisphosphate, subunit A, domain 3"/>
    <property type="match status" value="3"/>
</dbReference>
<accession>A0A4R7KBZ6</accession>
<feature type="domain" description="Alpha-D-phosphohexomutase alpha/beta/alpha" evidence="13">
    <location>
        <begin position="38"/>
        <end position="174"/>
    </location>
</feature>
<evidence type="ECO:0000256" key="7">
    <source>
        <dbReference type="ARBA" id="ARBA00022842"/>
    </source>
</evidence>
<dbReference type="CDD" id="cd05799">
    <property type="entry name" value="PGM2"/>
    <property type="match status" value="1"/>
</dbReference>
<dbReference type="SUPFAM" id="SSF55957">
    <property type="entry name" value="Phosphoglucomutase, C-terminal domain"/>
    <property type="match status" value="1"/>
</dbReference>
<evidence type="ECO:0000259" key="14">
    <source>
        <dbReference type="Pfam" id="PF02879"/>
    </source>
</evidence>